<proteinExistence type="predicted"/>
<gene>
    <name evidence="2" type="ORF">QFW80_14850</name>
</gene>
<protein>
    <recommendedName>
        <fullName evidence="1">Polysaccharide pyruvyl transferase domain-containing protein</fullName>
    </recommendedName>
</protein>
<dbReference type="Pfam" id="PF04230">
    <property type="entry name" value="PS_pyruv_trans"/>
    <property type="match status" value="1"/>
</dbReference>
<accession>A0ABT6JM95</accession>
<evidence type="ECO:0000313" key="3">
    <source>
        <dbReference type="Proteomes" id="UP001156831"/>
    </source>
</evidence>
<sequence length="279" mass="30611">MKVLFVNDTSDFHCGSWAACQVMTSAIRARGHEIVVERTRAELDLEGLEACDAVVVNGEGTLHGDSPRSLRILDLLRLAQERGMGTALCNASWFAMGNAHDDVLARLDRLEVRESLSREVLQDRHGVEPVLTLDASYFHPARVVAGREAPARIRMTDLYWPAARGFARPTGGPLARFPFIAMDQLDWQTMLDQTGASEVLLTGRHHGVYAACRARTPFVALSGNTPKIEGLVAWSGLELPVTGDVGALGGLLAGVRRYRAAFDVLFDWMESQPPWSSPF</sequence>
<dbReference type="Proteomes" id="UP001156831">
    <property type="component" value="Unassembled WGS sequence"/>
</dbReference>
<evidence type="ECO:0000259" key="1">
    <source>
        <dbReference type="Pfam" id="PF04230"/>
    </source>
</evidence>
<dbReference type="InterPro" id="IPR007345">
    <property type="entry name" value="Polysacch_pyruvyl_Trfase"/>
</dbReference>
<evidence type="ECO:0000313" key="2">
    <source>
        <dbReference type="EMBL" id="MDH5831798.1"/>
    </source>
</evidence>
<dbReference type="RefSeq" id="WP_280602754.1">
    <property type="nucleotide sequence ID" value="NZ_JARXRN010000028.1"/>
</dbReference>
<reference evidence="2 3" key="1">
    <citation type="submission" date="2023-04" db="EMBL/GenBank/DDBJ databases">
        <title>Luteimonas sp. M1R5S18.</title>
        <authorList>
            <person name="Sun J.-Q."/>
        </authorList>
    </citation>
    <scope>NUCLEOTIDE SEQUENCE [LARGE SCALE GENOMIC DNA]</scope>
    <source>
        <strain evidence="2 3">M1R5S18</strain>
    </source>
</reference>
<name>A0ABT6JM95_9GAMM</name>
<organism evidence="2 3">
    <name type="scientific">Luteimonas rhizosphaericola</name>
    <dbReference type="NCBI Taxonomy" id="3042024"/>
    <lineage>
        <taxon>Bacteria</taxon>
        <taxon>Pseudomonadati</taxon>
        <taxon>Pseudomonadota</taxon>
        <taxon>Gammaproteobacteria</taxon>
        <taxon>Lysobacterales</taxon>
        <taxon>Lysobacteraceae</taxon>
        <taxon>Luteimonas</taxon>
    </lineage>
</organism>
<feature type="domain" description="Polysaccharide pyruvyl transferase" evidence="1">
    <location>
        <begin position="41"/>
        <end position="222"/>
    </location>
</feature>
<comment type="caution">
    <text evidence="2">The sequence shown here is derived from an EMBL/GenBank/DDBJ whole genome shotgun (WGS) entry which is preliminary data.</text>
</comment>
<dbReference type="EMBL" id="JARXRN010000028">
    <property type="protein sequence ID" value="MDH5831798.1"/>
    <property type="molecule type" value="Genomic_DNA"/>
</dbReference>
<keyword evidence="3" id="KW-1185">Reference proteome</keyword>